<comment type="catalytic activity">
    <reaction evidence="1 10">
        <text>Eliminative cleavage of (1-&gt;4)-alpha-D-galacturonan to give oligosaccharides with 4-deoxy-alpha-D-galact-4-enuronosyl groups at their non-reducing ends.</text>
        <dbReference type="EC" id="4.2.2.2"/>
    </reaction>
</comment>
<keyword evidence="13" id="KW-1185">Reference proteome</keyword>
<evidence type="ECO:0000256" key="9">
    <source>
        <dbReference type="ARBA" id="ARBA00023239"/>
    </source>
</evidence>
<dbReference type="SUPFAM" id="SSF51126">
    <property type="entry name" value="Pectin lyase-like"/>
    <property type="match status" value="1"/>
</dbReference>
<protein>
    <recommendedName>
        <fullName evidence="4 10">Pectate lyase</fullName>
        <ecNumber evidence="4 10">4.2.2.2</ecNumber>
    </recommendedName>
</protein>
<keyword evidence="7 10" id="KW-0106">Calcium</keyword>
<keyword evidence="6 10" id="KW-0732">Signal</keyword>
<dbReference type="InterPro" id="IPR018082">
    <property type="entry name" value="AmbAllergen"/>
</dbReference>
<evidence type="ECO:0000256" key="4">
    <source>
        <dbReference type="ARBA" id="ARBA00012272"/>
    </source>
</evidence>
<evidence type="ECO:0000259" key="11">
    <source>
        <dbReference type="SMART" id="SM00656"/>
    </source>
</evidence>
<feature type="signal peptide" evidence="10">
    <location>
        <begin position="1"/>
        <end position="22"/>
    </location>
</feature>
<reference evidence="12 13" key="1">
    <citation type="submission" date="2024-06" db="EMBL/GenBank/DDBJ databases">
        <title>A chromosome level genome sequence of Diviner's sage (Salvia divinorum).</title>
        <authorList>
            <person name="Ford S.A."/>
            <person name="Ro D.-K."/>
            <person name="Ness R.W."/>
            <person name="Phillips M.A."/>
        </authorList>
    </citation>
    <scope>NUCLEOTIDE SEQUENCE [LARGE SCALE GENOMIC DNA]</scope>
    <source>
        <strain evidence="12">SAF-2024a</strain>
        <tissue evidence="12">Leaf</tissue>
    </source>
</reference>
<keyword evidence="8" id="KW-0325">Glycoprotein</keyword>
<evidence type="ECO:0000256" key="7">
    <source>
        <dbReference type="ARBA" id="ARBA00022837"/>
    </source>
</evidence>
<dbReference type="Gene3D" id="2.160.20.10">
    <property type="entry name" value="Single-stranded right-handed beta-helix, Pectin lyase-like"/>
    <property type="match status" value="1"/>
</dbReference>
<organism evidence="12 13">
    <name type="scientific">Salvia divinorum</name>
    <name type="common">Maria pastora</name>
    <name type="synonym">Diviner's sage</name>
    <dbReference type="NCBI Taxonomy" id="28513"/>
    <lineage>
        <taxon>Eukaryota</taxon>
        <taxon>Viridiplantae</taxon>
        <taxon>Streptophyta</taxon>
        <taxon>Embryophyta</taxon>
        <taxon>Tracheophyta</taxon>
        <taxon>Spermatophyta</taxon>
        <taxon>Magnoliopsida</taxon>
        <taxon>eudicotyledons</taxon>
        <taxon>Gunneridae</taxon>
        <taxon>Pentapetalae</taxon>
        <taxon>asterids</taxon>
        <taxon>lamiids</taxon>
        <taxon>Lamiales</taxon>
        <taxon>Lamiaceae</taxon>
        <taxon>Nepetoideae</taxon>
        <taxon>Mentheae</taxon>
        <taxon>Salviinae</taxon>
        <taxon>Salvia</taxon>
        <taxon>Salvia subgen. Calosphace</taxon>
    </lineage>
</organism>
<dbReference type="Pfam" id="PF00544">
    <property type="entry name" value="Pectate_lyase_4"/>
    <property type="match status" value="1"/>
</dbReference>
<comment type="caution">
    <text evidence="12">The sequence shown here is derived from an EMBL/GenBank/DDBJ whole genome shotgun (WGS) entry which is preliminary data.</text>
</comment>
<evidence type="ECO:0000313" key="13">
    <source>
        <dbReference type="Proteomes" id="UP001567538"/>
    </source>
</evidence>
<dbReference type="InterPro" id="IPR011050">
    <property type="entry name" value="Pectin_lyase_fold/virulence"/>
</dbReference>
<dbReference type="PRINTS" id="PR00807">
    <property type="entry name" value="AMBALLERGEN"/>
</dbReference>
<evidence type="ECO:0000256" key="5">
    <source>
        <dbReference type="ARBA" id="ARBA00022723"/>
    </source>
</evidence>
<sequence length="437" mass="48863">MDSIRFKLVFLIFLVALVTTKANNTETDDDVVWRNRALQARQAAQEAYEPNPHLVLNHFNTHVHKSFKGRNSTRRDLRASHGGPCEATNPIDQCWRCDPNWEKNRKKLADCALGFGRRTTGGKAGKIYVVTDPSDNDLVNPKPGTLRHAVIQTEPLWIIFARHMVIRLSQELIVTSNKTIDGRGAQIHITKGAGFTIQYVSNVIIHNIKIYDIKVGSGGLVRDSITHYGQRGQSDGDAVSVFGSNNIWLDHLSLSSCYDGLIDVVKGSTAVTISNCHFARHNDVLLFGASDSYSDDKIMQVTVAFNHFGKGLIQRMPRVRWGFAHVVNNDYTKWEMYAMGGSQGPTLLSQGNRFIAPDNRNAKEVTKREYTSESVWKNWVWKSEGDVLQNGAFFIQSGDPNHKFVHGPEYIAPKPGQFASTLTRYAGHLKCIPGQPC</sequence>
<evidence type="ECO:0000256" key="6">
    <source>
        <dbReference type="ARBA" id="ARBA00022729"/>
    </source>
</evidence>
<name>A0ABD1HAQ1_SALDI</name>
<evidence type="ECO:0000256" key="10">
    <source>
        <dbReference type="RuleBase" id="RU361123"/>
    </source>
</evidence>
<dbReference type="AlphaFoldDB" id="A0ABD1HAQ1"/>
<dbReference type="InterPro" id="IPR012334">
    <property type="entry name" value="Pectin_lyas_fold"/>
</dbReference>
<dbReference type="PANTHER" id="PTHR31683:SF208">
    <property type="entry name" value="PECTATE LYASE"/>
    <property type="match status" value="1"/>
</dbReference>
<proteinExistence type="inferred from homology"/>
<evidence type="ECO:0000256" key="2">
    <source>
        <dbReference type="ARBA" id="ARBA00005220"/>
    </source>
</evidence>
<evidence type="ECO:0000256" key="8">
    <source>
        <dbReference type="ARBA" id="ARBA00023180"/>
    </source>
</evidence>
<comment type="pathway">
    <text evidence="2 10">Glycan metabolism; pectin degradation; 2-dehydro-3-deoxy-D-gluconate from pectin: step 2/5.</text>
</comment>
<evidence type="ECO:0000256" key="1">
    <source>
        <dbReference type="ARBA" id="ARBA00000695"/>
    </source>
</evidence>
<dbReference type="Pfam" id="PF04431">
    <property type="entry name" value="Pec_lyase_N"/>
    <property type="match status" value="1"/>
</dbReference>
<evidence type="ECO:0000256" key="3">
    <source>
        <dbReference type="ARBA" id="ARBA00010980"/>
    </source>
</evidence>
<feature type="chain" id="PRO_5044533853" description="Pectate lyase" evidence="10">
    <location>
        <begin position="23"/>
        <end position="437"/>
    </location>
</feature>
<dbReference type="SMART" id="SM00656">
    <property type="entry name" value="Amb_all"/>
    <property type="match status" value="1"/>
</dbReference>
<dbReference type="InterPro" id="IPR007524">
    <property type="entry name" value="Pec_lyase_N"/>
</dbReference>
<dbReference type="GO" id="GO:0030570">
    <property type="term" value="F:pectate lyase activity"/>
    <property type="evidence" value="ECO:0007669"/>
    <property type="project" value="UniProtKB-EC"/>
</dbReference>
<comment type="similarity">
    <text evidence="3 10">Belongs to the polysaccharide lyase 1 family.</text>
</comment>
<dbReference type="EMBL" id="JBEAFC010000006">
    <property type="protein sequence ID" value="KAL1553507.1"/>
    <property type="molecule type" value="Genomic_DNA"/>
</dbReference>
<dbReference type="EC" id="4.2.2.2" evidence="4 10"/>
<comment type="cofactor">
    <cofactor evidence="10">
        <name>Ca(2+)</name>
        <dbReference type="ChEBI" id="CHEBI:29108"/>
    </cofactor>
    <text evidence="10">Binds 1 Ca(2+) ion. Required for its activity.</text>
</comment>
<feature type="domain" description="Pectate lyase" evidence="11">
    <location>
        <begin position="163"/>
        <end position="360"/>
    </location>
</feature>
<gene>
    <name evidence="12" type="ORF">AAHA92_14172</name>
</gene>
<accession>A0ABD1HAQ1</accession>
<dbReference type="PANTHER" id="PTHR31683">
    <property type="entry name" value="PECTATE LYASE 18-RELATED"/>
    <property type="match status" value="1"/>
</dbReference>
<keyword evidence="5 10" id="KW-0479">Metal-binding</keyword>
<keyword evidence="9 10" id="KW-0456">Lyase</keyword>
<dbReference type="InterPro" id="IPR002022">
    <property type="entry name" value="Pec_lyase"/>
</dbReference>
<dbReference type="GO" id="GO:0046872">
    <property type="term" value="F:metal ion binding"/>
    <property type="evidence" value="ECO:0007669"/>
    <property type="project" value="UniProtKB-KW"/>
</dbReference>
<evidence type="ECO:0000313" key="12">
    <source>
        <dbReference type="EMBL" id="KAL1553507.1"/>
    </source>
</evidence>
<dbReference type="Proteomes" id="UP001567538">
    <property type="component" value="Unassembled WGS sequence"/>
</dbReference>
<dbReference type="InterPro" id="IPR045032">
    <property type="entry name" value="PEL"/>
</dbReference>